<dbReference type="EnsemblMetazoa" id="GPPI046227-RA">
    <property type="protein sequence ID" value="GPPI046227-PA"/>
    <property type="gene ID" value="GPPI046227"/>
</dbReference>
<evidence type="ECO:0000313" key="2">
    <source>
        <dbReference type="Proteomes" id="UP000092460"/>
    </source>
</evidence>
<sequence length="170" mass="19870">LSEISLSDEYLFRTRELYPRFKNEHENNQTRTTFFFKSSFSAIAAIFSPDGLGCTAKYASRERFSGAAMEVPDVELDLHEFHIRLDTRPYIEYVQYARTPVSSSKEYRQISICRRVEDTKRKALKFLSFVPRFLKQMRKAYQQNVRLNFPDDDDSSYGSCHGKIHANVDA</sequence>
<keyword evidence="2" id="KW-1185">Reference proteome</keyword>
<name>A0A1B0C0X0_9MUSC</name>
<organism evidence="1 2">
    <name type="scientific">Glossina palpalis gambiensis</name>
    <dbReference type="NCBI Taxonomy" id="67801"/>
    <lineage>
        <taxon>Eukaryota</taxon>
        <taxon>Metazoa</taxon>
        <taxon>Ecdysozoa</taxon>
        <taxon>Arthropoda</taxon>
        <taxon>Hexapoda</taxon>
        <taxon>Insecta</taxon>
        <taxon>Pterygota</taxon>
        <taxon>Neoptera</taxon>
        <taxon>Endopterygota</taxon>
        <taxon>Diptera</taxon>
        <taxon>Brachycera</taxon>
        <taxon>Muscomorpha</taxon>
        <taxon>Hippoboscoidea</taxon>
        <taxon>Glossinidae</taxon>
        <taxon>Glossina</taxon>
    </lineage>
</organism>
<dbReference type="AlphaFoldDB" id="A0A1B0C0X0"/>
<dbReference type="Proteomes" id="UP000092460">
    <property type="component" value="Unassembled WGS sequence"/>
</dbReference>
<reference evidence="2" key="1">
    <citation type="submission" date="2015-01" db="EMBL/GenBank/DDBJ databases">
        <authorList>
            <person name="Aksoy S."/>
            <person name="Warren W."/>
            <person name="Wilson R.K."/>
        </authorList>
    </citation>
    <scope>NUCLEOTIDE SEQUENCE [LARGE SCALE GENOMIC DNA]</scope>
    <source>
        <strain evidence="2">IAEA</strain>
    </source>
</reference>
<proteinExistence type="predicted"/>
<dbReference type="EMBL" id="JXJN01023792">
    <property type="status" value="NOT_ANNOTATED_CDS"/>
    <property type="molecule type" value="Genomic_DNA"/>
</dbReference>
<reference evidence="1" key="2">
    <citation type="submission" date="2020-05" db="UniProtKB">
        <authorList>
            <consortium name="EnsemblMetazoa"/>
        </authorList>
    </citation>
    <scope>IDENTIFICATION</scope>
    <source>
        <strain evidence="1">IAEA</strain>
    </source>
</reference>
<dbReference type="VEuPathDB" id="VectorBase:GPPI046227"/>
<accession>A0A1B0C0X0</accession>
<evidence type="ECO:0000313" key="1">
    <source>
        <dbReference type="EnsemblMetazoa" id="GPPI046227-PA"/>
    </source>
</evidence>
<protein>
    <submittedName>
        <fullName evidence="1">Uncharacterized protein</fullName>
    </submittedName>
</protein>